<gene>
    <name evidence="1" type="ORF">EDB81DRAFT_182524</name>
</gene>
<evidence type="ECO:0000313" key="2">
    <source>
        <dbReference type="Proteomes" id="UP000738349"/>
    </source>
</evidence>
<dbReference type="EMBL" id="JAGMUV010000002">
    <property type="protein sequence ID" value="KAH7170874.1"/>
    <property type="molecule type" value="Genomic_DNA"/>
</dbReference>
<reference evidence="1" key="1">
    <citation type="journal article" date="2021" name="Nat. Commun.">
        <title>Genetic determinants of endophytism in the Arabidopsis root mycobiome.</title>
        <authorList>
            <person name="Mesny F."/>
            <person name="Miyauchi S."/>
            <person name="Thiergart T."/>
            <person name="Pickel B."/>
            <person name="Atanasova L."/>
            <person name="Karlsson M."/>
            <person name="Huettel B."/>
            <person name="Barry K.W."/>
            <person name="Haridas S."/>
            <person name="Chen C."/>
            <person name="Bauer D."/>
            <person name="Andreopoulos W."/>
            <person name="Pangilinan J."/>
            <person name="LaButti K."/>
            <person name="Riley R."/>
            <person name="Lipzen A."/>
            <person name="Clum A."/>
            <person name="Drula E."/>
            <person name="Henrissat B."/>
            <person name="Kohler A."/>
            <person name="Grigoriev I.V."/>
            <person name="Martin F.M."/>
            <person name="Hacquard S."/>
        </authorList>
    </citation>
    <scope>NUCLEOTIDE SEQUENCE</scope>
    <source>
        <strain evidence="1">MPI-CAGE-AT-0147</strain>
    </source>
</reference>
<name>A0A9P9FR86_9HYPO</name>
<sequence>MLGLCRLRWEACTSKLLQYLPQTLRNLVLFEEFNEDFDWIYRHNYITAERPIRPELIRTPSLAVGLALESRSLLMTTLSAS</sequence>
<dbReference type="AlphaFoldDB" id="A0A9P9FR86"/>
<evidence type="ECO:0000313" key="1">
    <source>
        <dbReference type="EMBL" id="KAH7170874.1"/>
    </source>
</evidence>
<dbReference type="Proteomes" id="UP000738349">
    <property type="component" value="Unassembled WGS sequence"/>
</dbReference>
<organism evidence="1 2">
    <name type="scientific">Dactylonectria macrodidyma</name>
    <dbReference type="NCBI Taxonomy" id="307937"/>
    <lineage>
        <taxon>Eukaryota</taxon>
        <taxon>Fungi</taxon>
        <taxon>Dikarya</taxon>
        <taxon>Ascomycota</taxon>
        <taxon>Pezizomycotina</taxon>
        <taxon>Sordariomycetes</taxon>
        <taxon>Hypocreomycetidae</taxon>
        <taxon>Hypocreales</taxon>
        <taxon>Nectriaceae</taxon>
        <taxon>Dactylonectria</taxon>
    </lineage>
</organism>
<dbReference type="OrthoDB" id="4935125at2759"/>
<comment type="caution">
    <text evidence="1">The sequence shown here is derived from an EMBL/GenBank/DDBJ whole genome shotgun (WGS) entry which is preliminary data.</text>
</comment>
<keyword evidence="2" id="KW-1185">Reference proteome</keyword>
<protein>
    <submittedName>
        <fullName evidence="1">Uncharacterized protein</fullName>
    </submittedName>
</protein>
<accession>A0A9P9FR86</accession>
<proteinExistence type="predicted"/>